<evidence type="ECO:0000259" key="12">
    <source>
        <dbReference type="Pfam" id="PF00999"/>
    </source>
</evidence>
<feature type="transmembrane region" description="Helical" evidence="11">
    <location>
        <begin position="83"/>
        <end position="102"/>
    </location>
</feature>
<dbReference type="OrthoDB" id="9809206at2"/>
<dbReference type="PANTHER" id="PTHR10110">
    <property type="entry name" value="SODIUM/HYDROGEN EXCHANGER"/>
    <property type="match status" value="1"/>
</dbReference>
<comment type="similarity">
    <text evidence="11">Belongs to the monovalent cation:proton antiporter 1 (CPA1) transporter (TC 2.A.36) family.</text>
</comment>
<evidence type="ECO:0000256" key="11">
    <source>
        <dbReference type="RuleBase" id="RU366002"/>
    </source>
</evidence>
<keyword evidence="2 11" id="KW-0813">Transport</keyword>
<evidence type="ECO:0000256" key="6">
    <source>
        <dbReference type="ARBA" id="ARBA00022989"/>
    </source>
</evidence>
<dbReference type="GO" id="GO:0015386">
    <property type="term" value="F:potassium:proton antiporter activity"/>
    <property type="evidence" value="ECO:0007669"/>
    <property type="project" value="TreeGrafter"/>
</dbReference>
<gene>
    <name evidence="13" type="ORF">P873_05505</name>
</gene>
<feature type="transmembrane region" description="Helical" evidence="11">
    <location>
        <begin position="269"/>
        <end position="291"/>
    </location>
</feature>
<accession>A0A091BFV1</accession>
<evidence type="ECO:0000256" key="9">
    <source>
        <dbReference type="ARBA" id="ARBA00023136"/>
    </source>
</evidence>
<dbReference type="InterPro" id="IPR006153">
    <property type="entry name" value="Cation/H_exchanger_TM"/>
</dbReference>
<dbReference type="PANTHER" id="PTHR10110:SF86">
    <property type="entry name" value="SODIUM_HYDROGEN EXCHANGER 7"/>
    <property type="match status" value="1"/>
</dbReference>
<feature type="transmembrane region" description="Helical" evidence="11">
    <location>
        <begin position="108"/>
        <end position="134"/>
    </location>
</feature>
<feature type="transmembrane region" description="Helical" evidence="11">
    <location>
        <begin position="394"/>
        <end position="417"/>
    </location>
</feature>
<keyword evidence="14" id="KW-1185">Reference proteome</keyword>
<keyword evidence="9 11" id="KW-0472">Membrane</keyword>
<feature type="transmembrane region" description="Helical" evidence="11">
    <location>
        <begin position="311"/>
        <end position="336"/>
    </location>
</feature>
<proteinExistence type="inferred from homology"/>
<dbReference type="GO" id="GO:0098719">
    <property type="term" value="P:sodium ion import across plasma membrane"/>
    <property type="evidence" value="ECO:0007669"/>
    <property type="project" value="TreeGrafter"/>
</dbReference>
<comment type="caution">
    <text evidence="11">Lacks conserved residue(s) required for the propagation of feature annotation.</text>
</comment>
<evidence type="ECO:0000256" key="3">
    <source>
        <dbReference type="ARBA" id="ARBA00022449"/>
    </source>
</evidence>
<dbReference type="GO" id="GO:0051453">
    <property type="term" value="P:regulation of intracellular pH"/>
    <property type="evidence" value="ECO:0007669"/>
    <property type="project" value="TreeGrafter"/>
</dbReference>
<dbReference type="NCBIfam" id="TIGR00831">
    <property type="entry name" value="a_cpa1"/>
    <property type="match status" value="1"/>
</dbReference>
<comment type="function">
    <text evidence="11">Na(+)/H(+) antiporter that extrudes sodium in exchange for external protons.</text>
</comment>
<evidence type="ECO:0000256" key="1">
    <source>
        <dbReference type="ARBA" id="ARBA00004651"/>
    </source>
</evidence>
<comment type="subcellular location">
    <subcellularLocation>
        <location evidence="11">Cell inner membrane</location>
        <topology evidence="11">Multi-pass membrane protein</topology>
    </subcellularLocation>
    <subcellularLocation>
        <location evidence="1">Cell membrane</location>
        <topology evidence="1">Multi-pass membrane protein</topology>
    </subcellularLocation>
</comment>
<feature type="transmembrane region" description="Helical" evidence="11">
    <location>
        <begin position="182"/>
        <end position="203"/>
    </location>
</feature>
<feature type="transmembrane region" description="Helical" evidence="11">
    <location>
        <begin position="155"/>
        <end position="176"/>
    </location>
</feature>
<feature type="transmembrane region" description="Helical" evidence="11">
    <location>
        <begin position="357"/>
        <end position="382"/>
    </location>
</feature>
<dbReference type="AlphaFoldDB" id="A0A091BFV1"/>
<evidence type="ECO:0000256" key="7">
    <source>
        <dbReference type="ARBA" id="ARBA00023053"/>
    </source>
</evidence>
<feature type="domain" description="Cation/H+ exchanger transmembrane" evidence="12">
    <location>
        <begin position="12"/>
        <end position="417"/>
    </location>
</feature>
<keyword evidence="10 11" id="KW-0739">Sodium transport</keyword>
<dbReference type="RefSeq" id="WP_026817466.1">
    <property type="nucleotide sequence ID" value="NZ_AUFF01000010.1"/>
</dbReference>
<evidence type="ECO:0000256" key="10">
    <source>
        <dbReference type="ARBA" id="ARBA00023201"/>
    </source>
</evidence>
<evidence type="ECO:0000313" key="13">
    <source>
        <dbReference type="EMBL" id="KFN50616.1"/>
    </source>
</evidence>
<dbReference type="STRING" id="1121013.GCA_000426365_02551"/>
<dbReference type="Proteomes" id="UP000029391">
    <property type="component" value="Unassembled WGS sequence"/>
</dbReference>
<dbReference type="InterPro" id="IPR004705">
    <property type="entry name" value="Cation/H_exchanger_CPA1_bac"/>
</dbReference>
<dbReference type="eggNOG" id="COG0025">
    <property type="taxonomic scope" value="Bacteria"/>
</dbReference>
<dbReference type="InterPro" id="IPR018422">
    <property type="entry name" value="Cation/H_exchanger_CPA1"/>
</dbReference>
<dbReference type="EMBL" id="AWXU01000017">
    <property type="protein sequence ID" value="KFN50616.1"/>
    <property type="molecule type" value="Genomic_DNA"/>
</dbReference>
<sequence>MTEVAIVLVMLLAVVASSFLSRLLHGRLPLPLLQIAIGAGLSTFGFEVAFEPHLFLLLFIPPLLFLDGWRIPKGAFFHDWKPILTLAIGLVVFTVVGMGWFIHWLVPIFPVAVAFALAAILSPTDPVAVGAMTANAPMPSRLLHILEGESLLNDATGLVCFTFAVAAAMTGVFSVADASVSFVLVGGGGVLIGVAVTWLIGLANRFLIRKTGEDPSTQILISLLMPFAAYLAAEHLHVSGILAAAVAGIAMHYRELSGRPQAATRMQRTAVWDTVQTALNGIIFVLLGEQLPPMLRQLPRVANEAGLEQAWHLIAIALVITLVLGLLRFAWVWTALRVVVFGARLRGETRQMPRTRLLAVTATAGVRGAITLAGILTLPLALPDGSAFPGRDAAIFIAMGVILISLVIASLLMPWLTRGLGGDLPEMSGHAVSEDRVRIATAEAAIRRIEAMLAEPTDEKRKALRSEAAAHVLDVYRRRIEYGDPSGEHGSDMRKVRKIERGMRLEAIQAERDELYQLHLSGTIDDVLHQSLLREIDLREASLAVKPAGAH</sequence>
<keyword evidence="3 11" id="KW-0050">Antiport</keyword>
<comment type="caution">
    <text evidence="13">The sequence shown here is derived from an EMBL/GenBank/DDBJ whole genome shotgun (WGS) entry which is preliminary data.</text>
</comment>
<evidence type="ECO:0000256" key="4">
    <source>
        <dbReference type="ARBA" id="ARBA00022475"/>
    </source>
</evidence>
<keyword evidence="7 11" id="KW-0915">Sodium</keyword>
<keyword evidence="5 11" id="KW-0812">Transmembrane</keyword>
<keyword evidence="6 11" id="KW-1133">Transmembrane helix</keyword>
<evidence type="ECO:0000256" key="5">
    <source>
        <dbReference type="ARBA" id="ARBA00022692"/>
    </source>
</evidence>
<keyword evidence="11" id="KW-0997">Cell inner membrane</keyword>
<dbReference type="Gene3D" id="6.10.140.1330">
    <property type="match status" value="1"/>
</dbReference>
<organism evidence="13 14">
    <name type="scientific">Arenimonas composti TR7-09 = DSM 18010</name>
    <dbReference type="NCBI Taxonomy" id="1121013"/>
    <lineage>
        <taxon>Bacteria</taxon>
        <taxon>Pseudomonadati</taxon>
        <taxon>Pseudomonadota</taxon>
        <taxon>Gammaproteobacteria</taxon>
        <taxon>Lysobacterales</taxon>
        <taxon>Lysobacteraceae</taxon>
        <taxon>Arenimonas</taxon>
    </lineage>
</organism>
<evidence type="ECO:0000256" key="8">
    <source>
        <dbReference type="ARBA" id="ARBA00023065"/>
    </source>
</evidence>
<dbReference type="GO" id="GO:0015385">
    <property type="term" value="F:sodium:proton antiporter activity"/>
    <property type="evidence" value="ECO:0007669"/>
    <property type="project" value="InterPro"/>
</dbReference>
<keyword evidence="8 11" id="KW-0406">Ion transport</keyword>
<dbReference type="Pfam" id="PF00999">
    <property type="entry name" value="Na_H_Exchanger"/>
    <property type="match status" value="1"/>
</dbReference>
<protein>
    <recommendedName>
        <fullName evidence="12">Cation/H+ exchanger transmembrane domain-containing protein</fullName>
    </recommendedName>
</protein>
<keyword evidence="4" id="KW-1003">Cell membrane</keyword>
<evidence type="ECO:0000256" key="2">
    <source>
        <dbReference type="ARBA" id="ARBA00022448"/>
    </source>
</evidence>
<dbReference type="GO" id="GO:0005886">
    <property type="term" value="C:plasma membrane"/>
    <property type="evidence" value="ECO:0007669"/>
    <property type="project" value="UniProtKB-SubCell"/>
</dbReference>
<reference evidence="13 14" key="1">
    <citation type="submission" date="2013-09" db="EMBL/GenBank/DDBJ databases">
        <title>Genome sequencing of Arenimonas composti.</title>
        <authorList>
            <person name="Chen F."/>
            <person name="Wang G."/>
        </authorList>
    </citation>
    <scope>NUCLEOTIDE SEQUENCE [LARGE SCALE GENOMIC DNA]</scope>
    <source>
        <strain evidence="13 14">TR7-09</strain>
    </source>
</reference>
<name>A0A091BFV1_9GAMM</name>
<evidence type="ECO:0000313" key="14">
    <source>
        <dbReference type="Proteomes" id="UP000029391"/>
    </source>
</evidence>